<dbReference type="NCBIfam" id="TIGR00682">
    <property type="entry name" value="lpxK"/>
    <property type="match status" value="1"/>
</dbReference>
<dbReference type="Pfam" id="PF02606">
    <property type="entry name" value="LpxK"/>
    <property type="match status" value="1"/>
</dbReference>
<reference evidence="11" key="1">
    <citation type="submission" date="2018-05" db="EMBL/GenBank/DDBJ databases">
        <authorList>
            <person name="Lanie J.A."/>
            <person name="Ng W.-L."/>
            <person name="Kazmierczak K.M."/>
            <person name="Andrzejewski T.M."/>
            <person name="Davidsen T.M."/>
            <person name="Wayne K.J."/>
            <person name="Tettelin H."/>
            <person name="Glass J.I."/>
            <person name="Rusch D."/>
            <person name="Podicherti R."/>
            <person name="Tsui H.-C.T."/>
            <person name="Winkler M.E."/>
        </authorList>
    </citation>
    <scope>NUCLEOTIDE SEQUENCE</scope>
</reference>
<protein>
    <recommendedName>
        <fullName evidence="2">tetraacyldisaccharide 4'-kinase</fullName>
        <ecNumber evidence="2">2.7.1.130</ecNumber>
    </recommendedName>
</protein>
<evidence type="ECO:0000256" key="2">
    <source>
        <dbReference type="ARBA" id="ARBA00012071"/>
    </source>
</evidence>
<dbReference type="EC" id="2.7.1.130" evidence="2"/>
<evidence type="ECO:0000256" key="4">
    <source>
        <dbReference type="ARBA" id="ARBA00022556"/>
    </source>
</evidence>
<dbReference type="EMBL" id="UINC01001617">
    <property type="protein sequence ID" value="SUZ85039.1"/>
    <property type="molecule type" value="Genomic_DNA"/>
</dbReference>
<dbReference type="PANTHER" id="PTHR42724:SF1">
    <property type="entry name" value="TETRAACYLDISACCHARIDE 4'-KINASE, MITOCHONDRIAL-RELATED"/>
    <property type="match status" value="1"/>
</dbReference>
<evidence type="ECO:0000256" key="10">
    <source>
        <dbReference type="SAM" id="Phobius"/>
    </source>
</evidence>
<sequence length="347" mass="39369">MIKAFFIKFERLLTHIWYGNSLIFLFFLPISWIYGFTVKLRRILYQFNFLSSYKASVPVIVVGNISIGGTGKTPLVIEIANKLAESGFSPGIICHGFGSKIGNFPIEVSKTNAPAEVGDESIVIARKVNCPIVVHPNRALAARTLEKKSVDVIIVDDGLQHYGLKRDIEIIVIDGDRGLGNKKLLPAGPLRESQQRLKEVDYIFVQSKNFSETIIEFEQTNNIINFYLDGSLAYKINNHESKNLHDFKGQHVHAIAGIGNPERFFNFLAGFGIKVTPHFFYDHVPLESIDLEFNDNLNILMTEKDAVKCHFFTGKNIWYIPVHLKFQNSTNLNWLKQIEDILKEKLA</sequence>
<keyword evidence="10" id="KW-1133">Transmembrane helix</keyword>
<evidence type="ECO:0000256" key="3">
    <source>
        <dbReference type="ARBA" id="ARBA00022516"/>
    </source>
</evidence>
<evidence type="ECO:0000256" key="7">
    <source>
        <dbReference type="ARBA" id="ARBA00022777"/>
    </source>
</evidence>
<keyword evidence="3" id="KW-0444">Lipid biosynthesis</keyword>
<dbReference type="PANTHER" id="PTHR42724">
    <property type="entry name" value="TETRAACYLDISACCHARIDE 4'-KINASE"/>
    <property type="match status" value="1"/>
</dbReference>
<evidence type="ECO:0000256" key="9">
    <source>
        <dbReference type="ARBA" id="ARBA00023098"/>
    </source>
</evidence>
<keyword evidence="5" id="KW-0808">Transferase</keyword>
<feature type="transmembrane region" description="Helical" evidence="10">
    <location>
        <begin position="12"/>
        <end position="34"/>
    </location>
</feature>
<evidence type="ECO:0000256" key="8">
    <source>
        <dbReference type="ARBA" id="ARBA00022840"/>
    </source>
</evidence>
<name>A0A381R2E6_9ZZZZ</name>
<keyword evidence="10" id="KW-0812">Transmembrane</keyword>
<dbReference type="GO" id="GO:0009245">
    <property type="term" value="P:lipid A biosynthetic process"/>
    <property type="evidence" value="ECO:0007669"/>
    <property type="project" value="UniProtKB-KW"/>
</dbReference>
<dbReference type="AlphaFoldDB" id="A0A381R2E6"/>
<keyword evidence="6" id="KW-0547">Nucleotide-binding</keyword>
<keyword evidence="8" id="KW-0067">ATP-binding</keyword>
<dbReference type="HAMAP" id="MF_00409">
    <property type="entry name" value="LpxK"/>
    <property type="match status" value="1"/>
</dbReference>
<keyword evidence="10" id="KW-0472">Membrane</keyword>
<evidence type="ECO:0000256" key="1">
    <source>
        <dbReference type="ARBA" id="ARBA00004870"/>
    </source>
</evidence>
<dbReference type="GO" id="GO:0009029">
    <property type="term" value="F:lipid-A 4'-kinase activity"/>
    <property type="evidence" value="ECO:0007669"/>
    <property type="project" value="UniProtKB-EC"/>
</dbReference>
<proteinExistence type="inferred from homology"/>
<gene>
    <name evidence="11" type="ORF">METZ01_LOCUS37893</name>
</gene>
<dbReference type="InterPro" id="IPR003758">
    <property type="entry name" value="LpxK"/>
</dbReference>
<keyword evidence="7" id="KW-0418">Kinase</keyword>
<dbReference type="SUPFAM" id="SSF52540">
    <property type="entry name" value="P-loop containing nucleoside triphosphate hydrolases"/>
    <property type="match status" value="1"/>
</dbReference>
<evidence type="ECO:0000256" key="5">
    <source>
        <dbReference type="ARBA" id="ARBA00022679"/>
    </source>
</evidence>
<accession>A0A381R2E6</accession>
<dbReference type="GO" id="GO:0005886">
    <property type="term" value="C:plasma membrane"/>
    <property type="evidence" value="ECO:0007669"/>
    <property type="project" value="TreeGrafter"/>
</dbReference>
<evidence type="ECO:0000256" key="6">
    <source>
        <dbReference type="ARBA" id="ARBA00022741"/>
    </source>
</evidence>
<dbReference type="GO" id="GO:0009244">
    <property type="term" value="P:lipopolysaccharide core region biosynthetic process"/>
    <property type="evidence" value="ECO:0007669"/>
    <property type="project" value="TreeGrafter"/>
</dbReference>
<dbReference type="GO" id="GO:0005524">
    <property type="term" value="F:ATP binding"/>
    <property type="evidence" value="ECO:0007669"/>
    <property type="project" value="UniProtKB-KW"/>
</dbReference>
<organism evidence="11">
    <name type="scientific">marine metagenome</name>
    <dbReference type="NCBI Taxonomy" id="408172"/>
    <lineage>
        <taxon>unclassified sequences</taxon>
        <taxon>metagenomes</taxon>
        <taxon>ecological metagenomes</taxon>
    </lineage>
</organism>
<dbReference type="InterPro" id="IPR027417">
    <property type="entry name" value="P-loop_NTPase"/>
</dbReference>
<keyword evidence="4" id="KW-0441">Lipid A biosynthesis</keyword>
<keyword evidence="9" id="KW-0443">Lipid metabolism</keyword>
<comment type="pathway">
    <text evidence="1">Glycolipid biosynthesis; lipid IV(A) biosynthesis; lipid IV(A) from (3R)-3-hydroxytetradecanoyl-[acyl-carrier-protein] and UDP-N-acetyl-alpha-D-glucosamine: step 6/6.</text>
</comment>
<dbReference type="UniPathway" id="UPA00359">
    <property type="reaction ID" value="UER00482"/>
</dbReference>
<evidence type="ECO:0000313" key="11">
    <source>
        <dbReference type="EMBL" id="SUZ85039.1"/>
    </source>
</evidence>